<protein>
    <submittedName>
        <fullName evidence="1">Uncharacterized protein</fullName>
    </submittedName>
</protein>
<dbReference type="AlphaFoldDB" id="A0A0A9FHB4"/>
<reference evidence="1" key="1">
    <citation type="submission" date="2014-09" db="EMBL/GenBank/DDBJ databases">
        <authorList>
            <person name="Magalhaes I.L.F."/>
            <person name="Oliveira U."/>
            <person name="Santos F.R."/>
            <person name="Vidigal T.H.D.A."/>
            <person name="Brescovit A.D."/>
            <person name="Santos A.J."/>
        </authorList>
    </citation>
    <scope>NUCLEOTIDE SEQUENCE</scope>
    <source>
        <tissue evidence="1">Shoot tissue taken approximately 20 cm above the soil surface</tissue>
    </source>
</reference>
<reference evidence="1" key="2">
    <citation type="journal article" date="2015" name="Data Brief">
        <title>Shoot transcriptome of the giant reed, Arundo donax.</title>
        <authorList>
            <person name="Barrero R.A."/>
            <person name="Guerrero F.D."/>
            <person name="Moolhuijzen P."/>
            <person name="Goolsby J.A."/>
            <person name="Tidwell J."/>
            <person name="Bellgard S.E."/>
            <person name="Bellgard M.I."/>
        </authorList>
    </citation>
    <scope>NUCLEOTIDE SEQUENCE</scope>
    <source>
        <tissue evidence="1">Shoot tissue taken approximately 20 cm above the soil surface</tissue>
    </source>
</reference>
<evidence type="ECO:0000313" key="1">
    <source>
        <dbReference type="EMBL" id="JAE11737.1"/>
    </source>
</evidence>
<dbReference type="EMBL" id="GBRH01186159">
    <property type="protein sequence ID" value="JAE11737.1"/>
    <property type="molecule type" value="Transcribed_RNA"/>
</dbReference>
<proteinExistence type="predicted"/>
<name>A0A0A9FHB4_ARUDO</name>
<sequence length="24" mass="2720">MATTPSARATFMRMSILPFLMSKM</sequence>
<organism evidence="1">
    <name type="scientific">Arundo donax</name>
    <name type="common">Giant reed</name>
    <name type="synonym">Donax arundinaceus</name>
    <dbReference type="NCBI Taxonomy" id="35708"/>
    <lineage>
        <taxon>Eukaryota</taxon>
        <taxon>Viridiplantae</taxon>
        <taxon>Streptophyta</taxon>
        <taxon>Embryophyta</taxon>
        <taxon>Tracheophyta</taxon>
        <taxon>Spermatophyta</taxon>
        <taxon>Magnoliopsida</taxon>
        <taxon>Liliopsida</taxon>
        <taxon>Poales</taxon>
        <taxon>Poaceae</taxon>
        <taxon>PACMAD clade</taxon>
        <taxon>Arundinoideae</taxon>
        <taxon>Arundineae</taxon>
        <taxon>Arundo</taxon>
    </lineage>
</organism>
<accession>A0A0A9FHB4</accession>